<dbReference type="SUPFAM" id="SSF57625">
    <property type="entry name" value="Invertebrate chitin-binding proteins"/>
    <property type="match status" value="1"/>
</dbReference>
<reference evidence="2" key="1">
    <citation type="submission" date="2019-08" db="EMBL/GenBank/DDBJ databases">
        <title>The genome of the North American firefly Photinus pyralis.</title>
        <authorList>
            <consortium name="Photinus pyralis genome working group"/>
            <person name="Fallon T.R."/>
            <person name="Sander Lower S.E."/>
            <person name="Weng J.-K."/>
        </authorList>
    </citation>
    <scope>NUCLEOTIDE SEQUENCE</scope>
    <source>
        <strain evidence="2">TRF0915ILg1</strain>
        <tissue evidence="2">Whole body</tissue>
    </source>
</reference>
<comment type="caution">
    <text evidence="2">The sequence shown here is derived from an EMBL/GenBank/DDBJ whole genome shotgun (WGS) entry which is preliminary data.</text>
</comment>
<gene>
    <name evidence="2" type="ORF">ILUMI_05041</name>
</gene>
<dbReference type="GO" id="GO:0008061">
    <property type="term" value="F:chitin binding"/>
    <property type="evidence" value="ECO:0007669"/>
    <property type="project" value="InterPro"/>
</dbReference>
<sequence length="161" mass="18635">MTFLKILITVLYIFVVLTSSFGLTLFKNSKQVFPIQFPNSENEQSFFGINRDKQIEFLTCPDGFTFDIKDLKCRHISKPKRFDTGSLRNEILCPAGFRGTLPNSLNCRTFLNCWDGIGFETLCAAHLLYSNITNRCEWPEESKCCEFWEKDPESLVVDVYM</sequence>
<protein>
    <recommendedName>
        <fullName evidence="1">Chitin-binding type-2 domain-containing protein</fullName>
    </recommendedName>
</protein>
<accession>A0A8K0DBA5</accession>
<dbReference type="InterPro" id="IPR036508">
    <property type="entry name" value="Chitin-bd_dom_sf"/>
</dbReference>
<name>A0A8K0DBA5_IGNLU</name>
<dbReference type="OrthoDB" id="6020543at2759"/>
<dbReference type="SMART" id="SM00494">
    <property type="entry name" value="ChtBD2"/>
    <property type="match status" value="1"/>
</dbReference>
<proteinExistence type="predicted"/>
<dbReference type="GO" id="GO:0005576">
    <property type="term" value="C:extracellular region"/>
    <property type="evidence" value="ECO:0007669"/>
    <property type="project" value="InterPro"/>
</dbReference>
<dbReference type="EMBL" id="VTPC01001830">
    <property type="protein sequence ID" value="KAF2901144.1"/>
    <property type="molecule type" value="Genomic_DNA"/>
</dbReference>
<dbReference type="Pfam" id="PF01607">
    <property type="entry name" value="CBM_14"/>
    <property type="match status" value="1"/>
</dbReference>
<dbReference type="AlphaFoldDB" id="A0A8K0DBA5"/>
<dbReference type="Gene3D" id="2.170.140.10">
    <property type="entry name" value="Chitin binding domain"/>
    <property type="match status" value="1"/>
</dbReference>
<feature type="domain" description="Chitin-binding type-2" evidence="1">
    <location>
        <begin position="90"/>
        <end position="144"/>
    </location>
</feature>
<evidence type="ECO:0000313" key="3">
    <source>
        <dbReference type="Proteomes" id="UP000801492"/>
    </source>
</evidence>
<dbReference type="PROSITE" id="PS50940">
    <property type="entry name" value="CHIT_BIND_II"/>
    <property type="match status" value="1"/>
</dbReference>
<evidence type="ECO:0000313" key="2">
    <source>
        <dbReference type="EMBL" id="KAF2901144.1"/>
    </source>
</evidence>
<evidence type="ECO:0000259" key="1">
    <source>
        <dbReference type="PROSITE" id="PS50940"/>
    </source>
</evidence>
<organism evidence="2 3">
    <name type="scientific">Ignelater luminosus</name>
    <name type="common">Cucubano</name>
    <name type="synonym">Pyrophorus luminosus</name>
    <dbReference type="NCBI Taxonomy" id="2038154"/>
    <lineage>
        <taxon>Eukaryota</taxon>
        <taxon>Metazoa</taxon>
        <taxon>Ecdysozoa</taxon>
        <taxon>Arthropoda</taxon>
        <taxon>Hexapoda</taxon>
        <taxon>Insecta</taxon>
        <taxon>Pterygota</taxon>
        <taxon>Neoptera</taxon>
        <taxon>Endopterygota</taxon>
        <taxon>Coleoptera</taxon>
        <taxon>Polyphaga</taxon>
        <taxon>Elateriformia</taxon>
        <taxon>Elateroidea</taxon>
        <taxon>Elateridae</taxon>
        <taxon>Agrypninae</taxon>
        <taxon>Pyrophorini</taxon>
        <taxon>Ignelater</taxon>
    </lineage>
</organism>
<keyword evidence="3" id="KW-1185">Reference proteome</keyword>
<dbReference type="Proteomes" id="UP000801492">
    <property type="component" value="Unassembled WGS sequence"/>
</dbReference>
<dbReference type="InterPro" id="IPR002557">
    <property type="entry name" value="Chitin-bd_dom"/>
</dbReference>